<dbReference type="AlphaFoldDB" id="A0A1H7MCI9"/>
<dbReference type="Proteomes" id="UP000199664">
    <property type="component" value="Unassembled WGS sequence"/>
</dbReference>
<name>A0A1H7MCI9_9HYPH</name>
<evidence type="ECO:0000256" key="1">
    <source>
        <dbReference type="SAM" id="SignalP"/>
    </source>
</evidence>
<organism evidence="2 3">
    <name type="scientific">Bosea lupini</name>
    <dbReference type="NCBI Taxonomy" id="1036779"/>
    <lineage>
        <taxon>Bacteria</taxon>
        <taxon>Pseudomonadati</taxon>
        <taxon>Pseudomonadota</taxon>
        <taxon>Alphaproteobacteria</taxon>
        <taxon>Hyphomicrobiales</taxon>
        <taxon>Boseaceae</taxon>
        <taxon>Bosea</taxon>
    </lineage>
</organism>
<dbReference type="EMBL" id="FOAN01000002">
    <property type="protein sequence ID" value="SEL08801.1"/>
    <property type="molecule type" value="Genomic_DNA"/>
</dbReference>
<keyword evidence="1" id="KW-0732">Signal</keyword>
<dbReference type="RefSeq" id="WP_091832219.1">
    <property type="nucleotide sequence ID" value="NZ_FOAN01000002.1"/>
</dbReference>
<dbReference type="OrthoDB" id="9877910at2"/>
<sequence>MTPSPIPVRLALLALCGTLAFAHTAAANECIKVAPGSYSADRSISGPDASLRVKVFVSGGKLREESSGQAGPEVKIMNGPGQGVTLFNPETKVGSRLPAPPNTRRRDIKVNSQDRGDGTVVVTITADVNGQLQQISQLTCRKDGVLIEARHTIPDEQGNSKGTLVIRDSNVVVGPQPASLFAVPGGVKFVR</sequence>
<reference evidence="3" key="1">
    <citation type="submission" date="2016-10" db="EMBL/GenBank/DDBJ databases">
        <authorList>
            <person name="Varghese N."/>
            <person name="Submissions S."/>
        </authorList>
    </citation>
    <scope>NUCLEOTIDE SEQUENCE [LARGE SCALE GENOMIC DNA]</scope>
    <source>
        <strain evidence="3">LMG 26383,CCUG 61248,R- 45681</strain>
    </source>
</reference>
<feature type="chain" id="PRO_5011754672" evidence="1">
    <location>
        <begin position="23"/>
        <end position="191"/>
    </location>
</feature>
<gene>
    <name evidence="2" type="ORF">SAMN04515666_102805</name>
</gene>
<dbReference type="STRING" id="1036779.SAMN04515666_102805"/>
<proteinExistence type="predicted"/>
<feature type="signal peptide" evidence="1">
    <location>
        <begin position="1"/>
        <end position="22"/>
    </location>
</feature>
<keyword evidence="3" id="KW-1185">Reference proteome</keyword>
<evidence type="ECO:0000313" key="2">
    <source>
        <dbReference type="EMBL" id="SEL08801.1"/>
    </source>
</evidence>
<protein>
    <submittedName>
        <fullName evidence="2">Uncharacterized protein</fullName>
    </submittedName>
</protein>
<accession>A0A1H7MCI9</accession>
<evidence type="ECO:0000313" key="3">
    <source>
        <dbReference type="Proteomes" id="UP000199664"/>
    </source>
</evidence>